<dbReference type="RefSeq" id="WP_169588444.1">
    <property type="nucleotide sequence ID" value="NZ_VCQU01000005.1"/>
</dbReference>
<sequence length="359" mass="38589">MTELVTRAQMILLARLLRVPVERIAYLEPLGADNLVALRERMSNVVFDENAEIFSRISALVPVVPMSIMVPLAQRVVSPEMSGRSAGAISVAHPKKAVGAMSLLKPEYAASAMPYLDPRAVVQVAHLAPLEPIAAIAREVLKRKDYISAGLFVEAATPEIIRAVLDGVDDDEALMRSGSYVHSGKIISDILRVMIEISPPRISRLVTTTTQGAADLQLAVLSVLSRIDHDLMATMGDVLFGESSQSDIASLTKTVVSEGAAGELLTFANHLSPTALDTLAANPVTEDEEVLGGLVQAATERADLWPPLLQILAKHDHDVQARLVAVWGAELSEEHRATVTAHISDLNLEDALQPVTSFL</sequence>
<proteinExistence type="predicted"/>
<dbReference type="EMBL" id="VCQU01000005">
    <property type="protein sequence ID" value="NMN96476.1"/>
    <property type="molecule type" value="Genomic_DNA"/>
</dbReference>
<organism evidence="1 2">
    <name type="scientific">Antrihabitans stalactiti</name>
    <dbReference type="NCBI Taxonomy" id="2584121"/>
    <lineage>
        <taxon>Bacteria</taxon>
        <taxon>Bacillati</taxon>
        <taxon>Actinomycetota</taxon>
        <taxon>Actinomycetes</taxon>
        <taxon>Mycobacteriales</taxon>
        <taxon>Nocardiaceae</taxon>
        <taxon>Antrihabitans</taxon>
    </lineage>
</organism>
<protein>
    <submittedName>
        <fullName evidence="1">Uncharacterized protein</fullName>
    </submittedName>
</protein>
<dbReference type="Proteomes" id="UP000535543">
    <property type="component" value="Unassembled WGS sequence"/>
</dbReference>
<reference evidence="1 2" key="1">
    <citation type="submission" date="2019-05" db="EMBL/GenBank/DDBJ databases">
        <authorList>
            <person name="Lee S.D."/>
        </authorList>
    </citation>
    <scope>NUCLEOTIDE SEQUENCE [LARGE SCALE GENOMIC DNA]</scope>
    <source>
        <strain evidence="1 2">YC2-7</strain>
    </source>
</reference>
<evidence type="ECO:0000313" key="1">
    <source>
        <dbReference type="EMBL" id="NMN96476.1"/>
    </source>
</evidence>
<name>A0A848KFF7_9NOCA</name>
<accession>A0A848KFF7</accession>
<comment type="caution">
    <text evidence="1">The sequence shown here is derived from an EMBL/GenBank/DDBJ whole genome shotgun (WGS) entry which is preliminary data.</text>
</comment>
<gene>
    <name evidence="1" type="ORF">FGL95_15650</name>
</gene>
<evidence type="ECO:0000313" key="2">
    <source>
        <dbReference type="Proteomes" id="UP000535543"/>
    </source>
</evidence>
<reference evidence="1 2" key="2">
    <citation type="submission" date="2020-06" db="EMBL/GenBank/DDBJ databases">
        <title>Antribacter stalactiti gen. nov., sp. nov., a new member of the family Nacardiaceae isolated from a cave.</title>
        <authorList>
            <person name="Kim I.S."/>
        </authorList>
    </citation>
    <scope>NUCLEOTIDE SEQUENCE [LARGE SCALE GENOMIC DNA]</scope>
    <source>
        <strain evidence="1 2">YC2-7</strain>
    </source>
</reference>
<dbReference type="AlphaFoldDB" id="A0A848KFF7"/>
<keyword evidence="2" id="KW-1185">Reference proteome</keyword>